<dbReference type="GeneID" id="92087838"/>
<sequence length="467" mass="52567">MNVWQDGQVVRARAQFYRPNGIFKEIAKGANSPRNTIVVACGDASFTGSIRDEVIQNASMQFAEVEFRPTRASQESLVARATPLKRIRRRRFRVSDPESLALAREGNLQTSPDAALPMSSLLEGLSKESGEPISNVVVYCNQDHAFNAALSYLSTAEWSRGDPITACQYLGRSEFKRTEFVICLTEEAKVLLEAKSPQVPILILTELNKDDSRLSLDRYLDYLRAFPTLDIHDFQDEIPDDVITPRSVDLATAISMFRDHSRAPINMLNPRGYKANPVPSCLAGLPDYAIMEYAREQSGKLEHSKIFDLADSVTFYLCGKKGAFSMPHIDRHGVHTTVFIDDGLKLWAFWPAAELVDWAESGSLPSAPGVSLYLYLGCILLQPRGTIHAPYSMTDVLMSGTIYPHITNEDMAKEFVAKVGLIRSLWQSKSPAWSWGSDEQFKEYSKLVQWFESRVRKSTKPRRKRRT</sequence>
<dbReference type="EMBL" id="JAQQWL010000004">
    <property type="protein sequence ID" value="KAK8076094.1"/>
    <property type="molecule type" value="Genomic_DNA"/>
</dbReference>
<organism evidence="1 2">
    <name type="scientific">Apiospora phragmitis</name>
    <dbReference type="NCBI Taxonomy" id="2905665"/>
    <lineage>
        <taxon>Eukaryota</taxon>
        <taxon>Fungi</taxon>
        <taxon>Dikarya</taxon>
        <taxon>Ascomycota</taxon>
        <taxon>Pezizomycotina</taxon>
        <taxon>Sordariomycetes</taxon>
        <taxon>Xylariomycetidae</taxon>
        <taxon>Amphisphaeriales</taxon>
        <taxon>Apiosporaceae</taxon>
        <taxon>Apiospora</taxon>
    </lineage>
</organism>
<accession>A0ABR1VY07</accession>
<dbReference type="SUPFAM" id="SSF51197">
    <property type="entry name" value="Clavaminate synthase-like"/>
    <property type="match status" value="1"/>
</dbReference>
<comment type="caution">
    <text evidence="1">The sequence shown here is derived from an EMBL/GenBank/DDBJ whole genome shotgun (WGS) entry which is preliminary data.</text>
</comment>
<gene>
    <name evidence="1" type="ORF">PG994_003366</name>
</gene>
<evidence type="ECO:0000313" key="1">
    <source>
        <dbReference type="EMBL" id="KAK8076094.1"/>
    </source>
</evidence>
<proteinExistence type="predicted"/>
<keyword evidence="2" id="KW-1185">Reference proteome</keyword>
<dbReference type="Proteomes" id="UP001480595">
    <property type="component" value="Unassembled WGS sequence"/>
</dbReference>
<name>A0ABR1VY07_9PEZI</name>
<evidence type="ECO:0000313" key="2">
    <source>
        <dbReference type="Proteomes" id="UP001480595"/>
    </source>
</evidence>
<dbReference type="RefSeq" id="XP_066719053.1">
    <property type="nucleotide sequence ID" value="XM_066854775.1"/>
</dbReference>
<evidence type="ECO:0008006" key="3">
    <source>
        <dbReference type="Google" id="ProtNLM"/>
    </source>
</evidence>
<reference evidence="1 2" key="1">
    <citation type="submission" date="2023-01" db="EMBL/GenBank/DDBJ databases">
        <title>Analysis of 21 Apiospora genomes using comparative genomics revels a genus with tremendous synthesis potential of carbohydrate active enzymes and secondary metabolites.</title>
        <authorList>
            <person name="Sorensen T."/>
        </authorList>
    </citation>
    <scope>NUCLEOTIDE SEQUENCE [LARGE SCALE GENOMIC DNA]</scope>
    <source>
        <strain evidence="1 2">CBS 135458</strain>
    </source>
</reference>
<protein>
    <recommendedName>
        <fullName evidence="3">JmjC domain-containing protein</fullName>
    </recommendedName>
</protein>